<dbReference type="AlphaFoldDB" id="F4NZU2"/>
<dbReference type="SMART" id="SM00185">
    <property type="entry name" value="ARM"/>
    <property type="match status" value="4"/>
</dbReference>
<accession>F4NZU2</accession>
<dbReference type="Proteomes" id="UP000007241">
    <property type="component" value="Unassembled WGS sequence"/>
</dbReference>
<reference evidence="1 2" key="1">
    <citation type="submission" date="2009-12" db="EMBL/GenBank/DDBJ databases">
        <title>The draft genome of Batrachochytrium dendrobatidis.</title>
        <authorList>
            <consortium name="US DOE Joint Genome Institute (JGI-PGF)"/>
            <person name="Kuo A."/>
            <person name="Salamov A."/>
            <person name="Schmutz J."/>
            <person name="Lucas S."/>
            <person name="Pitluck S."/>
            <person name="Rosenblum E."/>
            <person name="Stajich J."/>
            <person name="Eisen M."/>
            <person name="Grigoriev I.V."/>
        </authorList>
    </citation>
    <scope>NUCLEOTIDE SEQUENCE [LARGE SCALE GENOMIC DNA]</scope>
    <source>
        <strain evidence="2">JAM81 / FGSC 10211</strain>
    </source>
</reference>
<evidence type="ECO:0000313" key="2">
    <source>
        <dbReference type="Proteomes" id="UP000007241"/>
    </source>
</evidence>
<dbReference type="OMA" id="VWQHDVI"/>
<dbReference type="HOGENOM" id="CLU_057538_0_0_1"/>
<gene>
    <name evidence="1" type="ORF">BATDEDRAFT_23898</name>
</gene>
<dbReference type="EMBL" id="GL882882">
    <property type="protein sequence ID" value="EGF81459.1"/>
    <property type="molecule type" value="Genomic_DNA"/>
</dbReference>
<sequence>MDIALEEKPFDTAHSSMQDISLDARSSLDVAFTRQLSRTFSIKGATDSLAASDTAFVSVLPRDVDPTRCHLAYGRQAIPKLVSQLEDGKLHSRQKALVFLADLCHSPENVVQSVDAGIVDRLIPFLSLDDLTCRQKATEILSTISGHAIGRADIIHHEALKCLMKLASFDQFTDPDDLVRKHTFDVICSVTAQEQGVQSTLQYSFFVPIVERLSVENMEIQVSMLNTCYNYIRFETENEISKIALENHAMEQFTNIARKSLVGDIKVAACRCIMMLSFFHEAKRLATETDTVLVLITLLSDRRSDVRAAAAGALMSITIDCDAKRVMVRENALPILIELLSDTNELVLLNVIKTITNCAEDYRGRFQLQHGIQKLEKLVASDSVGVAEAAQQAIAVIMWRP</sequence>
<dbReference type="SUPFAM" id="SSF48371">
    <property type="entry name" value="ARM repeat"/>
    <property type="match status" value="1"/>
</dbReference>
<protein>
    <recommendedName>
        <fullName evidence="3">Condensin complex subunit 1 C-terminal domain-containing protein</fullName>
    </recommendedName>
</protein>
<dbReference type="PANTHER" id="PTHR15599:SF1">
    <property type="entry name" value="RADIAL SPOKE HEAD 14 HOMOLOG"/>
    <property type="match status" value="1"/>
</dbReference>
<organism evidence="1 2">
    <name type="scientific">Batrachochytrium dendrobatidis (strain JAM81 / FGSC 10211)</name>
    <name type="common">Frog chytrid fungus</name>
    <dbReference type="NCBI Taxonomy" id="684364"/>
    <lineage>
        <taxon>Eukaryota</taxon>
        <taxon>Fungi</taxon>
        <taxon>Fungi incertae sedis</taxon>
        <taxon>Chytridiomycota</taxon>
        <taxon>Chytridiomycota incertae sedis</taxon>
        <taxon>Chytridiomycetes</taxon>
        <taxon>Rhizophydiales</taxon>
        <taxon>Rhizophydiales incertae sedis</taxon>
        <taxon>Batrachochytrium</taxon>
    </lineage>
</organism>
<dbReference type="InParanoid" id="F4NZU2"/>
<evidence type="ECO:0000313" key="1">
    <source>
        <dbReference type="EMBL" id="EGF81459.1"/>
    </source>
</evidence>
<dbReference type="GeneID" id="18238341"/>
<proteinExistence type="predicted"/>
<dbReference type="STRING" id="684364.F4NZU2"/>
<name>F4NZU2_BATDJ</name>
<dbReference type="RefSeq" id="XP_006677865.1">
    <property type="nucleotide sequence ID" value="XM_006677802.1"/>
</dbReference>
<dbReference type="InterPro" id="IPR016024">
    <property type="entry name" value="ARM-type_fold"/>
</dbReference>
<dbReference type="InterPro" id="IPR011989">
    <property type="entry name" value="ARM-like"/>
</dbReference>
<dbReference type="PANTHER" id="PTHR15599">
    <property type="entry name" value="RTDR1"/>
    <property type="match status" value="1"/>
</dbReference>
<keyword evidence="2" id="KW-1185">Reference proteome</keyword>
<dbReference type="Gene3D" id="1.25.10.10">
    <property type="entry name" value="Leucine-rich Repeat Variant"/>
    <property type="match status" value="1"/>
</dbReference>
<dbReference type="OrthoDB" id="409644at2759"/>
<evidence type="ECO:0008006" key="3">
    <source>
        <dbReference type="Google" id="ProtNLM"/>
    </source>
</evidence>
<dbReference type="InterPro" id="IPR042856">
    <property type="entry name" value="RSP14"/>
</dbReference>
<dbReference type="InterPro" id="IPR000225">
    <property type="entry name" value="Armadillo"/>
</dbReference>
<dbReference type="Pfam" id="PF00514">
    <property type="entry name" value="Arm"/>
    <property type="match status" value="1"/>
</dbReference>